<evidence type="ECO:0000256" key="6">
    <source>
        <dbReference type="HAMAP-Rule" id="MF_01965"/>
    </source>
</evidence>
<keyword evidence="5 6" id="KW-0456">Lyase</keyword>
<dbReference type="InterPro" id="IPR029056">
    <property type="entry name" value="Ribokinase-like"/>
</dbReference>
<feature type="binding site" evidence="6">
    <location>
        <begin position="203"/>
        <end position="207"/>
    </location>
    <ligand>
        <name>AMP</name>
        <dbReference type="ChEBI" id="CHEBI:456215"/>
    </ligand>
</feature>
<keyword evidence="9" id="KW-1185">Reference proteome</keyword>
<dbReference type="InterPro" id="IPR000631">
    <property type="entry name" value="CARKD"/>
</dbReference>
<comment type="catalytic activity">
    <reaction evidence="6">
        <text>(6S)-NADHX + ADP = AMP + phosphate + NADH + H(+)</text>
        <dbReference type="Rhea" id="RHEA:32223"/>
        <dbReference type="ChEBI" id="CHEBI:15378"/>
        <dbReference type="ChEBI" id="CHEBI:43474"/>
        <dbReference type="ChEBI" id="CHEBI:57945"/>
        <dbReference type="ChEBI" id="CHEBI:64074"/>
        <dbReference type="ChEBI" id="CHEBI:456215"/>
        <dbReference type="ChEBI" id="CHEBI:456216"/>
        <dbReference type="EC" id="4.2.1.136"/>
    </reaction>
</comment>
<evidence type="ECO:0000256" key="3">
    <source>
        <dbReference type="ARBA" id="ARBA00022857"/>
    </source>
</evidence>
<comment type="function">
    <text evidence="6">Catalyzes the dehydration of the S-form of NAD(P)HX at the expense of ADP, which is converted to AMP. Together with NAD(P)HX epimerase, which catalyzes the epimerization of the S- and R-forms, the enzyme allows the repair of both epimers of NAD(P)HX, a damaged form of NAD(P)H that is a result of enzymatic or heat-dependent hydration.</text>
</comment>
<keyword evidence="4 6" id="KW-0520">NAD</keyword>
<reference evidence="8 9" key="1">
    <citation type="submission" date="2019-01" db="EMBL/GenBank/DDBJ databases">
        <authorList>
            <person name="Chen W.-M."/>
        </authorList>
    </citation>
    <scope>NUCLEOTIDE SEQUENCE [LARGE SCALE GENOMIC DNA]</scope>
    <source>
        <strain evidence="8 9">TER-1</strain>
    </source>
</reference>
<comment type="caution">
    <text evidence="8">The sequence shown here is derived from an EMBL/GenBank/DDBJ whole genome shotgun (WGS) entry which is preliminary data.</text>
</comment>
<dbReference type="OrthoDB" id="9806925at2"/>
<feature type="binding site" evidence="6">
    <location>
        <position position="232"/>
    </location>
    <ligand>
        <name>AMP</name>
        <dbReference type="ChEBI" id="CHEBI:456215"/>
    </ligand>
</feature>
<feature type="binding site" evidence="6">
    <location>
        <position position="233"/>
    </location>
    <ligand>
        <name>(6S)-NADPHX</name>
        <dbReference type="ChEBI" id="CHEBI:64076"/>
    </ligand>
</feature>
<evidence type="ECO:0000259" key="7">
    <source>
        <dbReference type="PROSITE" id="PS51383"/>
    </source>
</evidence>
<comment type="subunit">
    <text evidence="6">Homotetramer.</text>
</comment>
<dbReference type="CDD" id="cd01171">
    <property type="entry name" value="YXKO-related"/>
    <property type="match status" value="1"/>
</dbReference>
<dbReference type="EMBL" id="SACP01000005">
    <property type="protein sequence ID" value="RVU19777.1"/>
    <property type="molecule type" value="Genomic_DNA"/>
</dbReference>
<dbReference type="GO" id="GO:0052856">
    <property type="term" value="F:NAD(P)HX epimerase activity"/>
    <property type="evidence" value="ECO:0007669"/>
    <property type="project" value="TreeGrafter"/>
</dbReference>
<evidence type="ECO:0000313" key="9">
    <source>
        <dbReference type="Proteomes" id="UP000286997"/>
    </source>
</evidence>
<comment type="cofactor">
    <cofactor evidence="6">
        <name>Mg(2+)</name>
        <dbReference type="ChEBI" id="CHEBI:18420"/>
    </cofactor>
</comment>
<dbReference type="EC" id="4.2.1.136" evidence="6"/>
<dbReference type="RefSeq" id="WP_127728161.1">
    <property type="nucleotide sequence ID" value="NZ_SACP01000005.1"/>
</dbReference>
<accession>A0A437PBY6</accession>
<dbReference type="AlphaFoldDB" id="A0A437PBY6"/>
<dbReference type="GO" id="GO:0005524">
    <property type="term" value="F:ATP binding"/>
    <property type="evidence" value="ECO:0007669"/>
    <property type="project" value="UniProtKB-KW"/>
</dbReference>
<gene>
    <name evidence="6" type="primary">nnrD</name>
    <name evidence="8" type="ORF">EOE48_07460</name>
</gene>
<sequence length="296" mass="30045">MPTPTELTPDLLRRMPLPRLDAGSKDERGRAMVIGGSVEVPGGVLLAANAVLRAGAGKVQVATVASCAQGLALAIPEALVIGFPETPEGGLEAEPAIERLVPRIGRCDAVLVGPGMAQGDATVALTEALLAGDEASFVLDAAALDGLPDHPETVRSCGGRVVMTPHAGEMAKLLGREREAIEDDPLAAACEAADRFGAVVVMKGARTCIVAPDGRAWSYAGGGVGLATSGSGDVLAGLVTGLIARGAPVAEAALWGVHLHGEAGRRLARSHGPVGFLARELGAEVPRLLHETGREA</sequence>
<dbReference type="PANTHER" id="PTHR12592">
    <property type="entry name" value="ATP-DEPENDENT (S)-NAD(P)H-HYDRATE DEHYDRATASE FAMILY MEMBER"/>
    <property type="match status" value="1"/>
</dbReference>
<dbReference type="HAMAP" id="MF_01965">
    <property type="entry name" value="NADHX_dehydratase"/>
    <property type="match status" value="1"/>
</dbReference>
<keyword evidence="2 6" id="KW-0067">ATP-binding</keyword>
<dbReference type="PANTHER" id="PTHR12592:SF0">
    <property type="entry name" value="ATP-DEPENDENT (S)-NAD(P)H-HYDRATE DEHYDRATASE"/>
    <property type="match status" value="1"/>
</dbReference>
<evidence type="ECO:0000256" key="4">
    <source>
        <dbReference type="ARBA" id="ARBA00023027"/>
    </source>
</evidence>
<name>A0A437PBY6_9HYPH</name>
<dbReference type="GO" id="GO:0046496">
    <property type="term" value="P:nicotinamide nucleotide metabolic process"/>
    <property type="evidence" value="ECO:0007669"/>
    <property type="project" value="UniProtKB-UniRule"/>
</dbReference>
<dbReference type="NCBIfam" id="TIGR00196">
    <property type="entry name" value="yjeF_cterm"/>
    <property type="match status" value="1"/>
</dbReference>
<feature type="binding site" evidence="6">
    <location>
        <position position="115"/>
    </location>
    <ligand>
        <name>(6S)-NADPHX</name>
        <dbReference type="ChEBI" id="CHEBI:64076"/>
    </ligand>
</feature>
<keyword evidence="3 6" id="KW-0521">NADP</keyword>
<evidence type="ECO:0000313" key="8">
    <source>
        <dbReference type="EMBL" id="RVU19777.1"/>
    </source>
</evidence>
<evidence type="ECO:0000256" key="5">
    <source>
        <dbReference type="ARBA" id="ARBA00023239"/>
    </source>
</evidence>
<dbReference type="Proteomes" id="UP000286997">
    <property type="component" value="Unassembled WGS sequence"/>
</dbReference>
<feature type="binding site" evidence="6">
    <location>
        <position position="166"/>
    </location>
    <ligand>
        <name>(6S)-NADPHX</name>
        <dbReference type="ChEBI" id="CHEBI:64076"/>
    </ligand>
</feature>
<dbReference type="Gene3D" id="3.40.1190.20">
    <property type="match status" value="1"/>
</dbReference>
<evidence type="ECO:0000256" key="2">
    <source>
        <dbReference type="ARBA" id="ARBA00022840"/>
    </source>
</evidence>
<keyword evidence="1 6" id="KW-0547">Nucleotide-binding</keyword>
<evidence type="ECO:0000256" key="1">
    <source>
        <dbReference type="ARBA" id="ARBA00022741"/>
    </source>
</evidence>
<dbReference type="PROSITE" id="PS51383">
    <property type="entry name" value="YJEF_C_3"/>
    <property type="match status" value="1"/>
</dbReference>
<comment type="catalytic activity">
    <reaction evidence="6">
        <text>(6S)-NADPHX + ADP = AMP + phosphate + NADPH + H(+)</text>
        <dbReference type="Rhea" id="RHEA:32235"/>
        <dbReference type="ChEBI" id="CHEBI:15378"/>
        <dbReference type="ChEBI" id="CHEBI:43474"/>
        <dbReference type="ChEBI" id="CHEBI:57783"/>
        <dbReference type="ChEBI" id="CHEBI:64076"/>
        <dbReference type="ChEBI" id="CHEBI:456215"/>
        <dbReference type="ChEBI" id="CHEBI:456216"/>
        <dbReference type="EC" id="4.2.1.136"/>
    </reaction>
</comment>
<proteinExistence type="inferred from homology"/>
<protein>
    <recommendedName>
        <fullName evidence="6">ADP-dependent (S)-NAD(P)H-hydrate dehydratase</fullName>
        <ecNumber evidence="6">4.2.1.136</ecNumber>
    </recommendedName>
    <alternativeName>
        <fullName evidence="6">ADP-dependent NAD(P)HX dehydratase</fullName>
    </alternativeName>
</protein>
<organism evidence="8 9">
    <name type="scientific">Methylobacterium oryzihabitans</name>
    <dbReference type="NCBI Taxonomy" id="2499852"/>
    <lineage>
        <taxon>Bacteria</taxon>
        <taxon>Pseudomonadati</taxon>
        <taxon>Pseudomonadota</taxon>
        <taxon>Alphaproteobacteria</taxon>
        <taxon>Hyphomicrobiales</taxon>
        <taxon>Methylobacteriaceae</taxon>
        <taxon>Methylobacterium</taxon>
    </lineage>
</organism>
<dbReference type="GO" id="GO:0110051">
    <property type="term" value="P:metabolite repair"/>
    <property type="evidence" value="ECO:0007669"/>
    <property type="project" value="TreeGrafter"/>
</dbReference>
<feature type="domain" description="YjeF C-terminal" evidence="7">
    <location>
        <begin position="8"/>
        <end position="292"/>
    </location>
</feature>
<dbReference type="SUPFAM" id="SSF53613">
    <property type="entry name" value="Ribokinase-like"/>
    <property type="match status" value="1"/>
</dbReference>
<comment type="similarity">
    <text evidence="6">Belongs to the NnrD/CARKD family.</text>
</comment>
<comment type="caution">
    <text evidence="6">Lacks conserved residue(s) required for the propagation of feature annotation.</text>
</comment>
<dbReference type="GO" id="GO:0052855">
    <property type="term" value="F:ADP-dependent NAD(P)H-hydrate dehydratase activity"/>
    <property type="evidence" value="ECO:0007669"/>
    <property type="project" value="UniProtKB-UniRule"/>
</dbReference>
<dbReference type="Pfam" id="PF01256">
    <property type="entry name" value="Carb_kinase"/>
    <property type="match status" value="1"/>
</dbReference>